<feature type="transmembrane region" description="Helical" evidence="6">
    <location>
        <begin position="141"/>
        <end position="164"/>
    </location>
</feature>
<keyword evidence="3 6" id="KW-0812">Transmembrane</keyword>
<dbReference type="InterPro" id="IPR036259">
    <property type="entry name" value="MFS_trans_sf"/>
</dbReference>
<dbReference type="Gene3D" id="1.20.1250.20">
    <property type="entry name" value="MFS general substrate transporter like domains"/>
    <property type="match status" value="1"/>
</dbReference>
<evidence type="ECO:0000259" key="7">
    <source>
        <dbReference type="PROSITE" id="PS50850"/>
    </source>
</evidence>
<dbReference type="Gene3D" id="1.20.1720.10">
    <property type="entry name" value="Multidrug resistance protein D"/>
    <property type="match status" value="1"/>
</dbReference>
<organism evidence="8 9">
    <name type="scientific">Lacticaseibacillus thailandensis DSM 22698 = JCM 13996</name>
    <dbReference type="NCBI Taxonomy" id="1423810"/>
    <lineage>
        <taxon>Bacteria</taxon>
        <taxon>Bacillati</taxon>
        <taxon>Bacillota</taxon>
        <taxon>Bacilli</taxon>
        <taxon>Lactobacillales</taxon>
        <taxon>Lactobacillaceae</taxon>
        <taxon>Lacticaseibacillus</taxon>
    </lineage>
</organism>
<dbReference type="AlphaFoldDB" id="A0A0R2CA74"/>
<comment type="subcellular location">
    <subcellularLocation>
        <location evidence="1">Cell membrane</location>
        <topology evidence="1">Multi-pass membrane protein</topology>
    </subcellularLocation>
</comment>
<dbReference type="PANTHER" id="PTHR42718:SF9">
    <property type="entry name" value="MAJOR FACILITATOR SUPERFAMILY MULTIDRUG TRANSPORTER MFSC"/>
    <property type="match status" value="1"/>
</dbReference>
<feature type="transmembrane region" description="Helical" evidence="6">
    <location>
        <begin position="438"/>
        <end position="458"/>
    </location>
</feature>
<evidence type="ECO:0000256" key="6">
    <source>
        <dbReference type="SAM" id="Phobius"/>
    </source>
</evidence>
<dbReference type="PATRIC" id="fig|1423810.4.peg.271"/>
<dbReference type="PRINTS" id="PR01036">
    <property type="entry name" value="TCRTETB"/>
</dbReference>
<keyword evidence="5 6" id="KW-0472">Membrane</keyword>
<feature type="transmembrane region" description="Helical" evidence="6">
    <location>
        <begin position="226"/>
        <end position="248"/>
    </location>
</feature>
<sequence length="466" mass="49236">MINTVADKIRPRVIGAIVATGLMSFCGVIVETAMNITFPTLMREFNITTNEVQWLTTLYLLVVASMVPLSATLKRRFRTRSLFLVAITLFIIGIILDGIAPSFAVLLLGRGIQGLGTGVALPLMFNIILEQVPRSKVGTMMGVGTLITGVAPAIGPTFGGLIVSTLNWRYIFAILLPLLIFALILGLFCIEQKQAPEPANIDAPSVVTIVITFCGLIYGLSNIGNVAFASWPVAGVMAVGVIALLVFVWRSHQLEHPLIRLGLFKQPLFTISLLSFACLQIIALALSFVLPNYIQLVNGNTALLAGLVVLPGAAIGAIMAPIGGRLLDHNGPKLPLRLGSIISLVGVGGMLLSATGLTNSRIVVLYILVMIGIGISMGNLMTTGLQQIASTTQTDGNAIFNTAQQFTAAVGTSMASALVAAGQSSAHNLAHGTVLGTTHALLAVVIIALVEILLVWLLTARVRRHQ</sequence>
<feature type="transmembrane region" description="Helical" evidence="6">
    <location>
        <begin position="201"/>
        <end position="220"/>
    </location>
</feature>
<feature type="transmembrane region" description="Helical" evidence="6">
    <location>
        <begin position="406"/>
        <end position="426"/>
    </location>
</feature>
<dbReference type="EMBL" id="AYZK01000001">
    <property type="protein sequence ID" value="KRM87986.1"/>
    <property type="molecule type" value="Genomic_DNA"/>
</dbReference>
<dbReference type="GO" id="GO:0022857">
    <property type="term" value="F:transmembrane transporter activity"/>
    <property type="evidence" value="ECO:0007669"/>
    <property type="project" value="InterPro"/>
</dbReference>
<keyword evidence="4 6" id="KW-1133">Transmembrane helix</keyword>
<dbReference type="Pfam" id="PF07690">
    <property type="entry name" value="MFS_1"/>
    <property type="match status" value="1"/>
</dbReference>
<feature type="transmembrane region" description="Helical" evidence="6">
    <location>
        <begin position="302"/>
        <end position="322"/>
    </location>
</feature>
<evidence type="ECO:0000256" key="2">
    <source>
        <dbReference type="ARBA" id="ARBA00022448"/>
    </source>
</evidence>
<dbReference type="Proteomes" id="UP000051789">
    <property type="component" value="Unassembled WGS sequence"/>
</dbReference>
<reference evidence="8 9" key="1">
    <citation type="journal article" date="2015" name="Genome Announc.">
        <title>Expanding the biotechnology potential of lactobacilli through comparative genomics of 213 strains and associated genera.</title>
        <authorList>
            <person name="Sun Z."/>
            <person name="Harris H.M."/>
            <person name="McCann A."/>
            <person name="Guo C."/>
            <person name="Argimon S."/>
            <person name="Zhang W."/>
            <person name="Yang X."/>
            <person name="Jeffery I.B."/>
            <person name="Cooney J.C."/>
            <person name="Kagawa T.F."/>
            <person name="Liu W."/>
            <person name="Song Y."/>
            <person name="Salvetti E."/>
            <person name="Wrobel A."/>
            <person name="Rasinkangas P."/>
            <person name="Parkhill J."/>
            <person name="Rea M.C."/>
            <person name="O'Sullivan O."/>
            <person name="Ritari J."/>
            <person name="Douillard F.P."/>
            <person name="Paul Ross R."/>
            <person name="Yang R."/>
            <person name="Briner A.E."/>
            <person name="Felis G.E."/>
            <person name="de Vos W.M."/>
            <person name="Barrangou R."/>
            <person name="Klaenhammer T.R."/>
            <person name="Caufield P.W."/>
            <person name="Cui Y."/>
            <person name="Zhang H."/>
            <person name="O'Toole P.W."/>
        </authorList>
    </citation>
    <scope>NUCLEOTIDE SEQUENCE [LARGE SCALE GENOMIC DNA]</scope>
    <source>
        <strain evidence="8 9">DSM 22698</strain>
    </source>
</reference>
<feature type="transmembrane region" description="Helical" evidence="6">
    <location>
        <begin position="334"/>
        <end position="357"/>
    </location>
</feature>
<evidence type="ECO:0000256" key="3">
    <source>
        <dbReference type="ARBA" id="ARBA00022692"/>
    </source>
</evidence>
<feature type="transmembrane region" description="Helical" evidence="6">
    <location>
        <begin position="268"/>
        <end position="290"/>
    </location>
</feature>
<feature type="domain" description="Major facilitator superfamily (MFS) profile" evidence="7">
    <location>
        <begin position="16"/>
        <end position="463"/>
    </location>
</feature>
<proteinExistence type="predicted"/>
<feature type="transmembrane region" description="Helical" evidence="6">
    <location>
        <begin position="12"/>
        <end position="34"/>
    </location>
</feature>
<evidence type="ECO:0000256" key="4">
    <source>
        <dbReference type="ARBA" id="ARBA00022989"/>
    </source>
</evidence>
<dbReference type="PROSITE" id="PS50850">
    <property type="entry name" value="MFS"/>
    <property type="match status" value="1"/>
</dbReference>
<accession>A0A0R2CA74</accession>
<gene>
    <name evidence="8" type="ORF">FD19_GL000268</name>
</gene>
<feature type="transmembrane region" description="Helical" evidence="6">
    <location>
        <begin position="170"/>
        <end position="189"/>
    </location>
</feature>
<keyword evidence="9" id="KW-1185">Reference proteome</keyword>
<feature type="transmembrane region" description="Helical" evidence="6">
    <location>
        <begin position="82"/>
        <end position="106"/>
    </location>
</feature>
<dbReference type="InterPro" id="IPR020846">
    <property type="entry name" value="MFS_dom"/>
</dbReference>
<feature type="transmembrane region" description="Helical" evidence="6">
    <location>
        <begin position="112"/>
        <end position="129"/>
    </location>
</feature>
<dbReference type="SUPFAM" id="SSF103473">
    <property type="entry name" value="MFS general substrate transporter"/>
    <property type="match status" value="1"/>
</dbReference>
<evidence type="ECO:0000313" key="9">
    <source>
        <dbReference type="Proteomes" id="UP000051789"/>
    </source>
</evidence>
<evidence type="ECO:0000256" key="5">
    <source>
        <dbReference type="ARBA" id="ARBA00023136"/>
    </source>
</evidence>
<dbReference type="PANTHER" id="PTHR42718">
    <property type="entry name" value="MAJOR FACILITATOR SUPERFAMILY MULTIDRUG TRANSPORTER MFSC"/>
    <property type="match status" value="1"/>
</dbReference>
<feature type="transmembrane region" description="Helical" evidence="6">
    <location>
        <begin position="54"/>
        <end position="73"/>
    </location>
</feature>
<protein>
    <submittedName>
        <fullName evidence="8">Major facilitator superfamily permease</fullName>
    </submittedName>
</protein>
<name>A0A0R2CA74_9LACO</name>
<feature type="transmembrane region" description="Helical" evidence="6">
    <location>
        <begin position="363"/>
        <end position="385"/>
    </location>
</feature>
<dbReference type="InterPro" id="IPR011701">
    <property type="entry name" value="MFS"/>
</dbReference>
<evidence type="ECO:0000256" key="1">
    <source>
        <dbReference type="ARBA" id="ARBA00004651"/>
    </source>
</evidence>
<comment type="caution">
    <text evidence="8">The sequence shown here is derived from an EMBL/GenBank/DDBJ whole genome shotgun (WGS) entry which is preliminary data.</text>
</comment>
<dbReference type="GO" id="GO:0005886">
    <property type="term" value="C:plasma membrane"/>
    <property type="evidence" value="ECO:0007669"/>
    <property type="project" value="UniProtKB-SubCell"/>
</dbReference>
<evidence type="ECO:0000313" key="8">
    <source>
        <dbReference type="EMBL" id="KRM87986.1"/>
    </source>
</evidence>
<keyword evidence="2" id="KW-0813">Transport</keyword>